<evidence type="ECO:0000313" key="1">
    <source>
        <dbReference type="EMBL" id="SVA35669.1"/>
    </source>
</evidence>
<name>A0A381V5L2_9ZZZZ</name>
<sequence length="57" mass="6358">MSLVRHTSNPNKGCGAIVNEAAVKDRLSCGMKSIHYDGRGKVQYYLCEDCHLKSLYP</sequence>
<dbReference type="AlphaFoldDB" id="A0A381V5L2"/>
<gene>
    <name evidence="1" type="ORF">METZ01_LOCUS88523</name>
</gene>
<reference evidence="1" key="1">
    <citation type="submission" date="2018-05" db="EMBL/GenBank/DDBJ databases">
        <authorList>
            <person name="Lanie J.A."/>
            <person name="Ng W.-L."/>
            <person name="Kazmierczak K.M."/>
            <person name="Andrzejewski T.M."/>
            <person name="Davidsen T.M."/>
            <person name="Wayne K.J."/>
            <person name="Tettelin H."/>
            <person name="Glass J.I."/>
            <person name="Rusch D."/>
            <person name="Podicherti R."/>
            <person name="Tsui H.-C.T."/>
            <person name="Winkler M.E."/>
        </authorList>
    </citation>
    <scope>NUCLEOTIDE SEQUENCE</scope>
</reference>
<protein>
    <submittedName>
        <fullName evidence="1">Uncharacterized protein</fullName>
    </submittedName>
</protein>
<accession>A0A381V5L2</accession>
<feature type="non-terminal residue" evidence="1">
    <location>
        <position position="57"/>
    </location>
</feature>
<proteinExistence type="predicted"/>
<dbReference type="EMBL" id="UINC01007919">
    <property type="protein sequence ID" value="SVA35669.1"/>
    <property type="molecule type" value="Genomic_DNA"/>
</dbReference>
<organism evidence="1">
    <name type="scientific">marine metagenome</name>
    <dbReference type="NCBI Taxonomy" id="408172"/>
    <lineage>
        <taxon>unclassified sequences</taxon>
        <taxon>metagenomes</taxon>
        <taxon>ecological metagenomes</taxon>
    </lineage>
</organism>